<proteinExistence type="predicted"/>
<dbReference type="SUPFAM" id="SSF52402">
    <property type="entry name" value="Adenine nucleotide alpha hydrolases-like"/>
    <property type="match status" value="1"/>
</dbReference>
<comment type="caution">
    <text evidence="2">The sequence shown here is derived from an EMBL/GenBank/DDBJ whole genome shotgun (WGS) entry which is preliminary data.</text>
</comment>
<evidence type="ECO:0000313" key="2">
    <source>
        <dbReference type="EMBL" id="GES12862.1"/>
    </source>
</evidence>
<keyword evidence="3" id="KW-1185">Reference proteome</keyword>
<gene>
    <name evidence="2" type="ORF">Amac_064590</name>
</gene>
<protein>
    <submittedName>
        <fullName evidence="2">Uncharacterized protein</fullName>
    </submittedName>
</protein>
<dbReference type="EMBL" id="BLAE01000040">
    <property type="protein sequence ID" value="GES12862.1"/>
    <property type="molecule type" value="Genomic_DNA"/>
</dbReference>
<dbReference type="PANTHER" id="PTHR11807:SF27">
    <property type="entry name" value="TRNA-5-METHYLURIDINE(54) 2-SULFURTRANSFERASE"/>
    <property type="match status" value="1"/>
</dbReference>
<dbReference type="AlphaFoldDB" id="A0A5M3WX88"/>
<reference evidence="2 3" key="1">
    <citation type="submission" date="2019-10" db="EMBL/GenBank/DDBJ databases">
        <title>Whole genome shotgun sequence of Acrocarpospora macrocephala NBRC 16266.</title>
        <authorList>
            <person name="Ichikawa N."/>
            <person name="Kimura A."/>
            <person name="Kitahashi Y."/>
            <person name="Komaki H."/>
            <person name="Oguchi A."/>
        </authorList>
    </citation>
    <scope>NUCLEOTIDE SEQUENCE [LARGE SCALE GENOMIC DNA]</scope>
    <source>
        <strain evidence="2 3">NBRC 16266</strain>
    </source>
</reference>
<organism evidence="2 3">
    <name type="scientific">Acrocarpospora macrocephala</name>
    <dbReference type="NCBI Taxonomy" id="150177"/>
    <lineage>
        <taxon>Bacteria</taxon>
        <taxon>Bacillati</taxon>
        <taxon>Actinomycetota</taxon>
        <taxon>Actinomycetes</taxon>
        <taxon>Streptosporangiales</taxon>
        <taxon>Streptosporangiaceae</taxon>
        <taxon>Acrocarpospora</taxon>
    </lineage>
</organism>
<evidence type="ECO:0000313" key="3">
    <source>
        <dbReference type="Proteomes" id="UP000331127"/>
    </source>
</evidence>
<dbReference type="RefSeq" id="WP_155358146.1">
    <property type="nucleotide sequence ID" value="NZ_BAAAHL010000034.1"/>
</dbReference>
<dbReference type="OrthoDB" id="9776919at2"/>
<dbReference type="PANTHER" id="PTHR11807">
    <property type="entry name" value="ATPASES OF THE PP SUPERFAMILY-RELATED"/>
    <property type="match status" value="1"/>
</dbReference>
<evidence type="ECO:0000256" key="1">
    <source>
        <dbReference type="ARBA" id="ARBA00022679"/>
    </source>
</evidence>
<dbReference type="GO" id="GO:0002143">
    <property type="term" value="P:tRNA wobble position uridine thiolation"/>
    <property type="evidence" value="ECO:0007669"/>
    <property type="project" value="TreeGrafter"/>
</dbReference>
<dbReference type="InterPro" id="IPR014729">
    <property type="entry name" value="Rossmann-like_a/b/a_fold"/>
</dbReference>
<keyword evidence="1" id="KW-0808">Transferase</keyword>
<sequence length="325" mass="35550">MTGTHWQGILNSVRQANDLYGLIPAAEPVAVAFSGGKDSLILALVLRELGVPVICVSIDMGYESGWGGRIMEMASRAGLPVDVVDVRAGPAVAVRDRTTIRRSLSVLDVIQAGATPCTHCYNVKVLALESRVRAHGASVVAFGHHRTDALASLLKEALMHIDRWDEGNSVFVRDNFAALVERFRVETVAGGAGGRLLDRITELVHTDLVDTDEPPRQPLNRDNPGVQIIRPMFFVDEKSIIEIIAERDIKTEGSGCSHGLAANYLTPREMVHYGVLRHASGRWLNGHLEQLLMHGIDEYGRARLAARRHRAALLGARYKPGLNKP</sequence>
<dbReference type="GO" id="GO:0002144">
    <property type="term" value="C:cytosolic tRNA wobble base thiouridylase complex"/>
    <property type="evidence" value="ECO:0007669"/>
    <property type="project" value="TreeGrafter"/>
</dbReference>
<dbReference type="GO" id="GO:0000049">
    <property type="term" value="F:tRNA binding"/>
    <property type="evidence" value="ECO:0007669"/>
    <property type="project" value="TreeGrafter"/>
</dbReference>
<dbReference type="Gene3D" id="3.40.50.620">
    <property type="entry name" value="HUPs"/>
    <property type="match status" value="1"/>
</dbReference>
<dbReference type="GO" id="GO:0016740">
    <property type="term" value="F:transferase activity"/>
    <property type="evidence" value="ECO:0007669"/>
    <property type="project" value="UniProtKB-KW"/>
</dbReference>
<name>A0A5M3WX88_9ACTN</name>
<accession>A0A5M3WX88</accession>
<dbReference type="Proteomes" id="UP000331127">
    <property type="component" value="Unassembled WGS sequence"/>
</dbReference>